<dbReference type="Gene3D" id="3.90.580.10">
    <property type="entry name" value="Zinc finger, CHC2-type domain"/>
    <property type="match status" value="1"/>
</dbReference>
<evidence type="ECO:0000259" key="4">
    <source>
        <dbReference type="Pfam" id="PF13154"/>
    </source>
</evidence>
<dbReference type="InterPro" id="IPR034154">
    <property type="entry name" value="TOPRIM_DnaG/twinkle"/>
</dbReference>
<dbReference type="Pfam" id="PF13154">
    <property type="entry name" value="DUF3991"/>
    <property type="match status" value="1"/>
</dbReference>
<dbReference type="CDD" id="cd01029">
    <property type="entry name" value="TOPRIM_primases"/>
    <property type="match status" value="1"/>
</dbReference>
<dbReference type="InterPro" id="IPR010359">
    <property type="entry name" value="IrrE_HExxH"/>
</dbReference>
<dbReference type="InterPro" id="IPR025054">
    <property type="entry name" value="DUF3991"/>
</dbReference>
<evidence type="ECO:0000256" key="1">
    <source>
        <dbReference type="SAM" id="MobiDB-lite"/>
    </source>
</evidence>
<accession>A0A8I1BD57</accession>
<organism evidence="5 6">
    <name type="scientific">Staphylococcus epidermidis</name>
    <dbReference type="NCBI Taxonomy" id="1282"/>
    <lineage>
        <taxon>Bacteria</taxon>
        <taxon>Bacillati</taxon>
        <taxon>Bacillota</taxon>
        <taxon>Bacilli</taxon>
        <taxon>Bacillales</taxon>
        <taxon>Staphylococcaceae</taxon>
        <taxon>Staphylococcus</taxon>
    </lineage>
</organism>
<feature type="domain" description="IrrE N-terminal-like" evidence="2">
    <location>
        <begin position="200"/>
        <end position="251"/>
    </location>
</feature>
<dbReference type="SUPFAM" id="SSF57783">
    <property type="entry name" value="Zinc beta-ribbon"/>
    <property type="match status" value="1"/>
</dbReference>
<dbReference type="Pfam" id="PF13155">
    <property type="entry name" value="Toprim_2"/>
    <property type="match status" value="1"/>
</dbReference>
<feature type="compositionally biased region" description="Basic and acidic residues" evidence="1">
    <location>
        <begin position="802"/>
        <end position="812"/>
    </location>
</feature>
<dbReference type="GO" id="GO:0008270">
    <property type="term" value="F:zinc ion binding"/>
    <property type="evidence" value="ECO:0007669"/>
    <property type="project" value="InterPro"/>
</dbReference>
<feature type="compositionally biased region" description="Basic and acidic residues" evidence="1">
    <location>
        <begin position="323"/>
        <end position="339"/>
    </location>
</feature>
<evidence type="ECO:0000313" key="5">
    <source>
        <dbReference type="EMBL" id="MBF9304282.1"/>
    </source>
</evidence>
<name>A0A8I1BD57_STAEP</name>
<dbReference type="Gene3D" id="3.40.1360.10">
    <property type="match status" value="1"/>
</dbReference>
<feature type="domain" description="N-terminal" evidence="3">
    <location>
        <begin position="13"/>
        <end position="106"/>
    </location>
</feature>
<reference evidence="5" key="1">
    <citation type="submission" date="2020-11" db="EMBL/GenBank/DDBJ databases">
        <title>Molecular epidemiology and genomic profiles of multidrug-resistant bacteria collected from clinical sources in South Africa.</title>
        <authorList>
            <person name="Asante J."/>
            <person name="Amoako D.G."/>
        </authorList>
    </citation>
    <scope>NUCLEOTIDE SEQUENCE</scope>
    <source>
        <strain evidence="5">C68</strain>
    </source>
</reference>
<dbReference type="GO" id="GO:0006260">
    <property type="term" value="P:DNA replication"/>
    <property type="evidence" value="ECO:0007669"/>
    <property type="project" value="InterPro"/>
</dbReference>
<gene>
    <name evidence="5" type="ORF">I3V53_09375</name>
</gene>
<dbReference type="GO" id="GO:0003697">
    <property type="term" value="F:single-stranded DNA binding"/>
    <property type="evidence" value="ECO:0007669"/>
    <property type="project" value="InterPro"/>
</dbReference>
<dbReference type="SUPFAM" id="SSF56731">
    <property type="entry name" value="DNA primase core"/>
    <property type="match status" value="1"/>
</dbReference>
<feature type="region of interest" description="Disordered" evidence="1">
    <location>
        <begin position="317"/>
        <end position="339"/>
    </location>
</feature>
<comment type="caution">
    <text evidence="5">The sequence shown here is derived from an EMBL/GenBank/DDBJ whole genome shotgun (WGS) entry which is preliminary data.</text>
</comment>
<evidence type="ECO:0000313" key="6">
    <source>
        <dbReference type="Proteomes" id="UP000622362"/>
    </source>
</evidence>
<dbReference type="InterPro" id="IPR013610">
    <property type="entry name" value="ArdC_N"/>
</dbReference>
<evidence type="ECO:0000259" key="2">
    <source>
        <dbReference type="Pfam" id="PF06114"/>
    </source>
</evidence>
<dbReference type="Pfam" id="PF08401">
    <property type="entry name" value="ArdcN"/>
    <property type="match status" value="1"/>
</dbReference>
<dbReference type="Proteomes" id="UP000622362">
    <property type="component" value="Unassembled WGS sequence"/>
</dbReference>
<dbReference type="Pfam" id="PF06114">
    <property type="entry name" value="Peptidase_M78"/>
    <property type="match status" value="1"/>
</dbReference>
<sequence length="812" mass="94348">MDKELINSLVERVKEFKDNPEKVQEYLNFVAKCPSYSYRNLLLIQSQYPSAKYVGSYNHFKNKGFHVMRGEKGIKILSPKFKKHVNVDGKLLPLNKVDESIQEKVKNNEIKAIDKVYGYKPVTVFDVTQTNAKADDLPEYYPNRREKLYTSSPNATEHVFKALQTFAEDNNIKTVDNYTNNTYQNNSIGGAEKGVNIQTRDNENIIGLRQGLEPEEKNHTYIHELTHALHHKASDNLTRQEKETEAEMVAYIVSKHYGIEPSESSIKYISDYSHNMRDLKDTKNTINRVTNISRSFINQINQHIDFEHLEELQKTETFEIEEKDTTHERENKDEALSKKEDKKQFIKLTKEDKQIARNKSIIDVLNQNGHEIVQKNGKYYKDEANPNIYVNSEKNIYYDTSKKQGGDPIRFLVNNGMRYPDAVMSLKQDNYKDKLEFTTEKSTAKSMEEKIKLAEEKSILEVASFAGQSFERTGSFYKGVEHDSLMIKPKDNAFFWNSRRGEKNWSGSPIQFIQNPELAGDLYKEDFNDAVELLNSDDFGTLDKSIKIEKEKPEFKYDESNYVKKSDEFKAYNYLVEERKINSNLVDDLREQGLIKQDSHNNVAFLWKDSDNNVVGQDLRGTSEKPFKKIETNHGNFGFNFTTSNTEPDNLLIFEAPIDAMSYASLHPEEKNAYASMSGLKETNAYHQVHHFVKKYNKEPDNIYLCVDNDKHGKEFVSRMTQDVKFQFQSQKDVVFQSNLPSEGKDWNDYLKIVDHNKKKTQTKEVQIEHEQPVKAEQSEKEDVDNIQKKRKKSFTSGRQSITKDTENDLEM</sequence>
<dbReference type="InterPro" id="IPR036977">
    <property type="entry name" value="DNA_primase_Znf_CHC2"/>
</dbReference>
<proteinExistence type="predicted"/>
<feature type="compositionally biased region" description="Basic and acidic residues" evidence="1">
    <location>
        <begin position="759"/>
        <end position="788"/>
    </location>
</feature>
<dbReference type="AlphaFoldDB" id="A0A8I1BD57"/>
<dbReference type="RefSeq" id="WP_002502789.1">
    <property type="nucleotide sequence ID" value="NZ_CP064458.1"/>
</dbReference>
<dbReference type="EMBL" id="JADPYN010000020">
    <property type="protein sequence ID" value="MBF9304282.1"/>
    <property type="molecule type" value="Genomic_DNA"/>
</dbReference>
<feature type="domain" description="DUF3991" evidence="4">
    <location>
        <begin position="573"/>
        <end position="643"/>
    </location>
</feature>
<evidence type="ECO:0000259" key="3">
    <source>
        <dbReference type="Pfam" id="PF08401"/>
    </source>
</evidence>
<feature type="region of interest" description="Disordered" evidence="1">
    <location>
        <begin position="759"/>
        <end position="812"/>
    </location>
</feature>
<protein>
    <submittedName>
        <fullName evidence="5">Toprim domain-containing protein</fullName>
    </submittedName>
</protein>